<dbReference type="InterPro" id="IPR036396">
    <property type="entry name" value="Cyt_P450_sf"/>
</dbReference>
<dbReference type="Pfam" id="PF00067">
    <property type="entry name" value="p450"/>
    <property type="match status" value="1"/>
</dbReference>
<name>A0A4Q4LXL4_9PLEO</name>
<comment type="similarity">
    <text evidence="2 9">Belongs to the cytochrome P450 family.</text>
</comment>
<dbReference type="InterPro" id="IPR001128">
    <property type="entry name" value="Cyt_P450"/>
</dbReference>
<dbReference type="EMBL" id="PDXA01000123">
    <property type="protein sequence ID" value="RYN21231.1"/>
    <property type="molecule type" value="Genomic_DNA"/>
</dbReference>
<evidence type="ECO:0000256" key="4">
    <source>
        <dbReference type="ARBA" id="ARBA00022723"/>
    </source>
</evidence>
<gene>
    <name evidence="11" type="ORF">AA0114_g12951</name>
</gene>
<dbReference type="SUPFAM" id="SSF48264">
    <property type="entry name" value="Cytochrome P450"/>
    <property type="match status" value="1"/>
</dbReference>
<dbReference type="GO" id="GO:0020037">
    <property type="term" value="F:heme binding"/>
    <property type="evidence" value="ECO:0007669"/>
    <property type="project" value="InterPro"/>
</dbReference>
<dbReference type="CDD" id="cd11058">
    <property type="entry name" value="CYP60B-like"/>
    <property type="match status" value="1"/>
</dbReference>
<dbReference type="InterPro" id="IPR017972">
    <property type="entry name" value="Cyt_P450_CS"/>
</dbReference>
<evidence type="ECO:0000256" key="7">
    <source>
        <dbReference type="ARBA" id="ARBA00023033"/>
    </source>
</evidence>
<protein>
    <submittedName>
        <fullName evidence="11">Cytochrome P450 monooxygenase dtxS2</fullName>
    </submittedName>
</protein>
<keyword evidence="10" id="KW-1133">Transmembrane helix</keyword>
<keyword evidence="3 8" id="KW-0349">Heme</keyword>
<keyword evidence="10" id="KW-0472">Membrane</keyword>
<proteinExistence type="inferred from homology"/>
<dbReference type="AlphaFoldDB" id="A0A4Q4LXL4"/>
<keyword evidence="6 8" id="KW-0408">Iron</keyword>
<keyword evidence="7 9" id="KW-0503">Monooxygenase</keyword>
<evidence type="ECO:0000256" key="2">
    <source>
        <dbReference type="ARBA" id="ARBA00010617"/>
    </source>
</evidence>
<dbReference type="Proteomes" id="UP000292402">
    <property type="component" value="Unassembled WGS sequence"/>
</dbReference>
<dbReference type="PANTHER" id="PTHR24305">
    <property type="entry name" value="CYTOCHROME P450"/>
    <property type="match status" value="1"/>
</dbReference>
<accession>A0A4Q4LXL4</accession>
<comment type="caution">
    <text evidence="11">The sequence shown here is derived from an EMBL/GenBank/DDBJ whole genome shotgun (WGS) entry which is preliminary data.</text>
</comment>
<dbReference type="PRINTS" id="PR00385">
    <property type="entry name" value="P450"/>
</dbReference>
<organism evidence="11 12">
    <name type="scientific">Alternaria tenuissima</name>
    <dbReference type="NCBI Taxonomy" id="119927"/>
    <lineage>
        <taxon>Eukaryota</taxon>
        <taxon>Fungi</taxon>
        <taxon>Dikarya</taxon>
        <taxon>Ascomycota</taxon>
        <taxon>Pezizomycotina</taxon>
        <taxon>Dothideomycetes</taxon>
        <taxon>Pleosporomycetidae</taxon>
        <taxon>Pleosporales</taxon>
        <taxon>Pleosporineae</taxon>
        <taxon>Pleosporaceae</taxon>
        <taxon>Alternaria</taxon>
        <taxon>Alternaria sect. Alternaria</taxon>
        <taxon>Alternaria alternata complex</taxon>
    </lineage>
</organism>
<dbReference type="Gene3D" id="1.10.630.10">
    <property type="entry name" value="Cytochrome P450"/>
    <property type="match status" value="1"/>
</dbReference>
<dbReference type="PANTHER" id="PTHR24305:SF29">
    <property type="entry name" value="BENZOATE-PARA-HYDROXYLASE"/>
    <property type="match status" value="1"/>
</dbReference>
<evidence type="ECO:0000313" key="11">
    <source>
        <dbReference type="EMBL" id="RYN21231.1"/>
    </source>
</evidence>
<feature type="binding site" description="axial binding residue" evidence="8">
    <location>
        <position position="445"/>
    </location>
    <ligand>
        <name>heme</name>
        <dbReference type="ChEBI" id="CHEBI:30413"/>
    </ligand>
    <ligandPart>
        <name>Fe</name>
        <dbReference type="ChEBI" id="CHEBI:18248"/>
    </ligandPart>
</feature>
<sequence>MMSYNQPLAAVWLSLEIAVAYVFGLAIYRLYWHPLSKIPGPKHFAVSGLPQAIDNQIRGHFNQNVLKLHEKYGEIVRTGPNHLSVSGSIGWREVFGHTRSGQAEFGHWKDFYQLGDKNVQSIVTTDKEDHRRQRRLMSHGFSHAAIKEQEPLVDKYVEKLFAQFRKDAELHQPTDMLKWFNFTTLDIIGDLVFGESFNCLDSGESELVDSIFNTIRIMSRMHALLRMPLLSWARRLLISKEDAQKRVEQKRISYEKAEQRIALGPAPEGRKDIMTNILRHNDEKGMSHTEILSNADGLIMAGSETTATALAGLTYCITTNPQALERVQREVREAFNTEHDITMNSTMSLKYLNACIEEAMRVYPPVAETPTRLSPGEFLNNYYIPKGTYISIHQWADHHNASNFVLPDDFRPERWLSADHPFHDPQFSTDKKAAFEPFSFGPRNCIGKNLAYAELRLIMAKFFWNFDFVLLPESHAWPKNQRAFTSWEKIPLMVQLKQVERS</sequence>
<evidence type="ECO:0000256" key="5">
    <source>
        <dbReference type="ARBA" id="ARBA00023002"/>
    </source>
</evidence>
<evidence type="ECO:0000256" key="9">
    <source>
        <dbReference type="RuleBase" id="RU000461"/>
    </source>
</evidence>
<evidence type="ECO:0000313" key="12">
    <source>
        <dbReference type="Proteomes" id="UP000292402"/>
    </source>
</evidence>
<evidence type="ECO:0000256" key="3">
    <source>
        <dbReference type="ARBA" id="ARBA00022617"/>
    </source>
</evidence>
<evidence type="ECO:0000256" key="6">
    <source>
        <dbReference type="ARBA" id="ARBA00023004"/>
    </source>
</evidence>
<dbReference type="PRINTS" id="PR00463">
    <property type="entry name" value="EP450I"/>
</dbReference>
<keyword evidence="10" id="KW-0812">Transmembrane</keyword>
<evidence type="ECO:0000256" key="1">
    <source>
        <dbReference type="ARBA" id="ARBA00001971"/>
    </source>
</evidence>
<reference evidence="12" key="1">
    <citation type="journal article" date="2019" name="bioRxiv">
        <title>Genomics, evolutionary history and diagnostics of the Alternaria alternata species group including apple and Asian pear pathotypes.</title>
        <authorList>
            <person name="Armitage A.D."/>
            <person name="Cockerton H.M."/>
            <person name="Sreenivasaprasad S."/>
            <person name="Woodhall J.W."/>
            <person name="Lane C.R."/>
            <person name="Harrison R.J."/>
            <person name="Clarkson J.P."/>
        </authorList>
    </citation>
    <scope>NUCLEOTIDE SEQUENCE [LARGE SCALE GENOMIC DNA]</scope>
    <source>
        <strain evidence="12">FERA 1082</strain>
    </source>
</reference>
<dbReference type="InterPro" id="IPR002401">
    <property type="entry name" value="Cyt_P450_E_grp-I"/>
</dbReference>
<comment type="cofactor">
    <cofactor evidence="1 8">
        <name>heme</name>
        <dbReference type="ChEBI" id="CHEBI:30413"/>
    </cofactor>
</comment>
<feature type="transmembrane region" description="Helical" evidence="10">
    <location>
        <begin position="12"/>
        <end position="32"/>
    </location>
</feature>
<dbReference type="GO" id="GO:0005506">
    <property type="term" value="F:iron ion binding"/>
    <property type="evidence" value="ECO:0007669"/>
    <property type="project" value="InterPro"/>
</dbReference>
<dbReference type="InterPro" id="IPR050121">
    <property type="entry name" value="Cytochrome_P450_monoxygenase"/>
</dbReference>
<dbReference type="GO" id="GO:0016705">
    <property type="term" value="F:oxidoreductase activity, acting on paired donors, with incorporation or reduction of molecular oxygen"/>
    <property type="evidence" value="ECO:0007669"/>
    <property type="project" value="InterPro"/>
</dbReference>
<keyword evidence="5 9" id="KW-0560">Oxidoreductase</keyword>
<dbReference type="GO" id="GO:0004497">
    <property type="term" value="F:monooxygenase activity"/>
    <property type="evidence" value="ECO:0007669"/>
    <property type="project" value="UniProtKB-KW"/>
</dbReference>
<dbReference type="PROSITE" id="PS00086">
    <property type="entry name" value="CYTOCHROME_P450"/>
    <property type="match status" value="1"/>
</dbReference>
<keyword evidence="4 8" id="KW-0479">Metal-binding</keyword>
<evidence type="ECO:0000256" key="8">
    <source>
        <dbReference type="PIRSR" id="PIRSR602401-1"/>
    </source>
</evidence>
<evidence type="ECO:0000256" key="10">
    <source>
        <dbReference type="SAM" id="Phobius"/>
    </source>
</evidence>